<reference evidence="1" key="1">
    <citation type="submission" date="2016-01" db="EMBL/GenBank/DDBJ databases">
        <authorList>
            <person name="Peeters C."/>
        </authorList>
    </citation>
    <scope>NUCLEOTIDE SEQUENCE [LARGE SCALE GENOMIC DNA]</scope>
    <source>
        <strain evidence="1">LMG 22940</strain>
    </source>
</reference>
<evidence type="ECO:0008006" key="3">
    <source>
        <dbReference type="Google" id="ProtNLM"/>
    </source>
</evidence>
<dbReference type="EMBL" id="FCON02000172">
    <property type="protein sequence ID" value="SAL84901.1"/>
    <property type="molecule type" value="Genomic_DNA"/>
</dbReference>
<dbReference type="AlphaFoldDB" id="A0A158KWW9"/>
<proteinExistence type="predicted"/>
<evidence type="ECO:0000313" key="2">
    <source>
        <dbReference type="Proteomes" id="UP000054770"/>
    </source>
</evidence>
<dbReference type="InterPro" id="IPR016024">
    <property type="entry name" value="ARM-type_fold"/>
</dbReference>
<gene>
    <name evidence="1" type="ORF">AWB68_07486</name>
</gene>
<comment type="caution">
    <text evidence="1">The sequence shown here is derived from an EMBL/GenBank/DDBJ whole genome shotgun (WGS) entry which is preliminary data.</text>
</comment>
<protein>
    <recommendedName>
        <fullName evidence="3">HEAT repeat domain-containing protein</fullName>
    </recommendedName>
</protein>
<accession>A0A158KWW9</accession>
<sequence>MASTPEDRLTITQEDRDRLTPLVDIFLRSSAKKSPAFFDLFAAAADHITAGIREFRYITPGLLDGADSAVTSDNPSARARAIVLLGAASCAVHPEPSGRELAGRAVDTLCRALDLEPSKRLRMLVAHELRNQQRTKLRPETRAKIMEVMLGALADPNRVLRQRAMMTFLDPAIATRDLLDAPRAAEILKALDTALARESDGSLQLTLQQARAHISTLDTRPNAQDAFKI</sequence>
<keyword evidence="2" id="KW-1185">Reference proteome</keyword>
<dbReference type="SUPFAM" id="SSF48371">
    <property type="entry name" value="ARM repeat"/>
    <property type="match status" value="1"/>
</dbReference>
<dbReference type="Proteomes" id="UP000054770">
    <property type="component" value="Unassembled WGS sequence"/>
</dbReference>
<name>A0A158KWW9_9BURK</name>
<dbReference type="RefSeq" id="WP_087649309.1">
    <property type="nucleotide sequence ID" value="NZ_FCON02000172.1"/>
</dbReference>
<organism evidence="1 2">
    <name type="scientific">Caballeronia choica</name>
    <dbReference type="NCBI Taxonomy" id="326476"/>
    <lineage>
        <taxon>Bacteria</taxon>
        <taxon>Pseudomonadati</taxon>
        <taxon>Pseudomonadota</taxon>
        <taxon>Betaproteobacteria</taxon>
        <taxon>Burkholderiales</taxon>
        <taxon>Burkholderiaceae</taxon>
        <taxon>Caballeronia</taxon>
    </lineage>
</organism>
<evidence type="ECO:0000313" key="1">
    <source>
        <dbReference type="EMBL" id="SAL84901.1"/>
    </source>
</evidence>